<dbReference type="InterPro" id="IPR005123">
    <property type="entry name" value="Oxoglu/Fe-dep_dioxygenase_dom"/>
</dbReference>
<evidence type="ECO:0000259" key="6">
    <source>
        <dbReference type="PROSITE" id="PS51471"/>
    </source>
</evidence>
<keyword evidence="4 5" id="KW-0408">Iron</keyword>
<evidence type="ECO:0000256" key="2">
    <source>
        <dbReference type="ARBA" id="ARBA00022723"/>
    </source>
</evidence>
<dbReference type="PANTHER" id="PTHR10209">
    <property type="entry name" value="OXIDOREDUCTASE, 2OG-FE II OXYGENASE FAMILY PROTEIN"/>
    <property type="match status" value="1"/>
</dbReference>
<dbReference type="SUPFAM" id="SSF51197">
    <property type="entry name" value="Clavaminate synthase-like"/>
    <property type="match status" value="1"/>
</dbReference>
<feature type="domain" description="Fe2OG dioxygenase" evidence="6">
    <location>
        <begin position="183"/>
        <end position="286"/>
    </location>
</feature>
<sequence length="334" mass="36553">MPDALSAAEISPNQLPVIDVSGLSSSRAEDRKAVGAKIRAACIDNGFFYISNHGIPQGLIEAVEQQTRRFFSQPDALKAQVAKTQSKCNRGWEPLKAQSLDVTAPPDLKETFYLGLDLPLDHPMVVAGKFNYGPNQWPVDLPGFKATMRAYHAAQLDLGERLMVGLALSLDLDEDYFDGFDRDPLSTLRLLYYPPQPLDALTNQIGAGAHTDYGTLTMLLQDANGGLQVRDVDGTWIHAKPIPGTFVVNIGDAIARWTNDLYRSTLHRVVNVSGKERYSIPFFYSGNADHPLACIPSCLKPGETPKYPTVTVAEHMQEMYSRSYGAAAKAQAAA</sequence>
<dbReference type="Pfam" id="PF14226">
    <property type="entry name" value="DIOX_N"/>
    <property type="match status" value="1"/>
</dbReference>
<keyword evidence="8" id="KW-1185">Reference proteome</keyword>
<dbReference type="AlphaFoldDB" id="A0A346A1C2"/>
<organism evidence="7 8">
    <name type="scientific">Pseudolabrys taiwanensis</name>
    <dbReference type="NCBI Taxonomy" id="331696"/>
    <lineage>
        <taxon>Bacteria</taxon>
        <taxon>Pseudomonadati</taxon>
        <taxon>Pseudomonadota</taxon>
        <taxon>Alphaproteobacteria</taxon>
        <taxon>Hyphomicrobiales</taxon>
        <taxon>Xanthobacteraceae</taxon>
        <taxon>Pseudolabrys</taxon>
    </lineage>
</organism>
<accession>A0A346A1C2</accession>
<evidence type="ECO:0000256" key="3">
    <source>
        <dbReference type="ARBA" id="ARBA00023002"/>
    </source>
</evidence>
<evidence type="ECO:0000256" key="5">
    <source>
        <dbReference type="RuleBase" id="RU003682"/>
    </source>
</evidence>
<proteinExistence type="inferred from homology"/>
<dbReference type="InterPro" id="IPR044861">
    <property type="entry name" value="IPNS-like_FE2OG_OXY"/>
</dbReference>
<dbReference type="RefSeq" id="WP_115693348.1">
    <property type="nucleotide sequence ID" value="NZ_CP031417.1"/>
</dbReference>
<evidence type="ECO:0000313" key="8">
    <source>
        <dbReference type="Proteomes" id="UP000254889"/>
    </source>
</evidence>
<protein>
    <submittedName>
        <fullName evidence="7">Isopenicillin N synthase family oxygenase</fullName>
    </submittedName>
</protein>
<dbReference type="InterPro" id="IPR027443">
    <property type="entry name" value="IPNS-like_sf"/>
</dbReference>
<reference evidence="7 8" key="1">
    <citation type="submission" date="2018-07" db="EMBL/GenBank/DDBJ databases">
        <authorList>
            <person name="Quirk P.G."/>
            <person name="Krulwich T.A."/>
        </authorList>
    </citation>
    <scope>NUCLEOTIDE SEQUENCE [LARGE SCALE GENOMIC DNA]</scope>
    <source>
        <strain evidence="7 8">CC-BB4</strain>
    </source>
</reference>
<dbReference type="Pfam" id="PF03171">
    <property type="entry name" value="2OG-FeII_Oxy"/>
    <property type="match status" value="1"/>
</dbReference>
<dbReference type="KEGG" id="ptaw:DW352_22065"/>
<gene>
    <name evidence="7" type="ORF">DW352_22065</name>
</gene>
<dbReference type="Gene3D" id="2.60.120.330">
    <property type="entry name" value="B-lactam Antibiotic, Isopenicillin N Synthase, Chain"/>
    <property type="match status" value="1"/>
</dbReference>
<evidence type="ECO:0000256" key="4">
    <source>
        <dbReference type="ARBA" id="ARBA00023004"/>
    </source>
</evidence>
<dbReference type="Proteomes" id="UP000254889">
    <property type="component" value="Chromosome"/>
</dbReference>
<evidence type="ECO:0000256" key="1">
    <source>
        <dbReference type="ARBA" id="ARBA00008056"/>
    </source>
</evidence>
<evidence type="ECO:0000313" key="7">
    <source>
        <dbReference type="EMBL" id="AXK82969.1"/>
    </source>
</evidence>
<dbReference type="PRINTS" id="PR00682">
    <property type="entry name" value="IPNSYNTHASE"/>
</dbReference>
<dbReference type="PROSITE" id="PS51471">
    <property type="entry name" value="FE2OG_OXY"/>
    <property type="match status" value="1"/>
</dbReference>
<dbReference type="GO" id="GO:0016491">
    <property type="term" value="F:oxidoreductase activity"/>
    <property type="evidence" value="ECO:0007669"/>
    <property type="project" value="UniProtKB-KW"/>
</dbReference>
<comment type="similarity">
    <text evidence="1 5">Belongs to the iron/ascorbate-dependent oxidoreductase family.</text>
</comment>
<dbReference type="OrthoDB" id="21825at2"/>
<keyword evidence="3 5" id="KW-0560">Oxidoreductase</keyword>
<keyword evidence="2 5" id="KW-0479">Metal-binding</keyword>
<name>A0A346A1C2_9HYPH</name>
<dbReference type="InterPro" id="IPR026992">
    <property type="entry name" value="DIOX_N"/>
</dbReference>
<dbReference type="PANTHER" id="PTHR10209:SF867">
    <property type="entry name" value="2-OXOGLUTARATE (2OG) AND FE(II)-DEPENDENT OXYGENASE SUPERFAMILY PROTEIN"/>
    <property type="match status" value="1"/>
</dbReference>
<dbReference type="EMBL" id="CP031417">
    <property type="protein sequence ID" value="AXK82969.1"/>
    <property type="molecule type" value="Genomic_DNA"/>
</dbReference>
<dbReference type="GO" id="GO:0046872">
    <property type="term" value="F:metal ion binding"/>
    <property type="evidence" value="ECO:0007669"/>
    <property type="project" value="UniProtKB-KW"/>
</dbReference>